<dbReference type="Proteomes" id="UP000276232">
    <property type="component" value="Unassembled WGS sequence"/>
</dbReference>
<dbReference type="GO" id="GO:0006629">
    <property type="term" value="P:lipid metabolic process"/>
    <property type="evidence" value="ECO:0007669"/>
    <property type="project" value="InterPro"/>
</dbReference>
<organism evidence="3 4">
    <name type="scientific">Pseudokineococcus lusitanus</name>
    <dbReference type="NCBI Taxonomy" id="763993"/>
    <lineage>
        <taxon>Bacteria</taxon>
        <taxon>Bacillati</taxon>
        <taxon>Actinomycetota</taxon>
        <taxon>Actinomycetes</taxon>
        <taxon>Kineosporiales</taxon>
        <taxon>Kineosporiaceae</taxon>
        <taxon>Pseudokineococcus</taxon>
    </lineage>
</organism>
<dbReference type="FunCoup" id="A0A3N1HT18">
    <property type="interactions" value="15"/>
</dbReference>
<dbReference type="RefSeq" id="WP_241966947.1">
    <property type="nucleotide sequence ID" value="NZ_RJKN01000001.1"/>
</dbReference>
<accession>A0A3N1HT18</accession>
<reference evidence="3 4" key="1">
    <citation type="journal article" date="2015" name="Stand. Genomic Sci.">
        <title>Genomic Encyclopedia of Bacterial and Archaeal Type Strains, Phase III: the genomes of soil and plant-associated and newly described type strains.</title>
        <authorList>
            <person name="Whitman W.B."/>
            <person name="Woyke T."/>
            <person name="Klenk H.P."/>
            <person name="Zhou Y."/>
            <person name="Lilburn T.G."/>
            <person name="Beck B.J."/>
            <person name="De Vos P."/>
            <person name="Vandamme P."/>
            <person name="Eisen J.A."/>
            <person name="Garrity G."/>
            <person name="Hugenholtz P."/>
            <person name="Kyrpides N.C."/>
        </authorList>
    </citation>
    <scope>NUCLEOTIDE SEQUENCE [LARGE SCALE GENOMIC DNA]</scope>
    <source>
        <strain evidence="3 4">CECT 7306</strain>
    </source>
</reference>
<feature type="domain" description="GP-PDE" evidence="2">
    <location>
        <begin position="25"/>
        <end position="262"/>
    </location>
</feature>
<feature type="region of interest" description="Disordered" evidence="1">
    <location>
        <begin position="1"/>
        <end position="22"/>
    </location>
</feature>
<dbReference type="PROSITE" id="PS51704">
    <property type="entry name" value="GP_PDE"/>
    <property type="match status" value="1"/>
</dbReference>
<dbReference type="InterPro" id="IPR017946">
    <property type="entry name" value="PLC-like_Pdiesterase_TIM-brl"/>
</dbReference>
<evidence type="ECO:0000313" key="4">
    <source>
        <dbReference type="Proteomes" id="UP000276232"/>
    </source>
</evidence>
<dbReference type="InParanoid" id="A0A3N1HT18"/>
<dbReference type="Pfam" id="PF03009">
    <property type="entry name" value="GDPD"/>
    <property type="match status" value="1"/>
</dbReference>
<evidence type="ECO:0000259" key="2">
    <source>
        <dbReference type="PROSITE" id="PS51704"/>
    </source>
</evidence>
<evidence type="ECO:0000313" key="3">
    <source>
        <dbReference type="EMBL" id="ROP45536.1"/>
    </source>
</evidence>
<dbReference type="PANTHER" id="PTHR43805">
    <property type="entry name" value="GLYCEROPHOSPHORYL DIESTER PHOSPHODIESTERASE"/>
    <property type="match status" value="1"/>
</dbReference>
<proteinExistence type="predicted"/>
<dbReference type="SUPFAM" id="SSF51695">
    <property type="entry name" value="PLC-like phosphodiesterases"/>
    <property type="match status" value="1"/>
</dbReference>
<dbReference type="AlphaFoldDB" id="A0A3N1HT18"/>
<evidence type="ECO:0000256" key="1">
    <source>
        <dbReference type="SAM" id="MobiDB-lite"/>
    </source>
</evidence>
<comment type="caution">
    <text evidence="3">The sequence shown here is derived from an EMBL/GenBank/DDBJ whole genome shotgun (WGS) entry which is preliminary data.</text>
</comment>
<name>A0A3N1HT18_9ACTN</name>
<dbReference type="PANTHER" id="PTHR43805:SF1">
    <property type="entry name" value="GP-PDE DOMAIN-CONTAINING PROTEIN"/>
    <property type="match status" value="1"/>
</dbReference>
<dbReference type="GO" id="GO:0008081">
    <property type="term" value="F:phosphoric diester hydrolase activity"/>
    <property type="evidence" value="ECO:0007669"/>
    <property type="project" value="InterPro"/>
</dbReference>
<sequence length="272" mass="28297">MTSARPGGRGARPVPPVLARPGGGPLLLAHRGFSRDGRENTLAAFVAATELGADVVETDVRATADGVAVVLHDERLDRTTDGSGEVARRPWSEVARLRVGGREPLPRLVDVLEQLPSVRLNLDVKAAGAVRPVARALEEAGAWDRVVVASFSEVRRRGVLRSAPPGTAASGGAPVVAAVVAAVRTRLPGPARRRAVAAALRGVDVLQVPVGVATPAFVRAVHEAGRRVHVWTVDDVPTAGRLLDAGVDGLVTDRTDLLVDLVHGRAADGGRA</sequence>
<dbReference type="EMBL" id="RJKN01000001">
    <property type="protein sequence ID" value="ROP45536.1"/>
    <property type="molecule type" value="Genomic_DNA"/>
</dbReference>
<dbReference type="Gene3D" id="3.20.20.190">
    <property type="entry name" value="Phosphatidylinositol (PI) phosphodiesterase"/>
    <property type="match status" value="1"/>
</dbReference>
<protein>
    <submittedName>
        <fullName evidence="3">Glycerophosphoryl diester phosphodiesterase</fullName>
    </submittedName>
</protein>
<keyword evidence="4" id="KW-1185">Reference proteome</keyword>
<dbReference type="InterPro" id="IPR030395">
    <property type="entry name" value="GP_PDE_dom"/>
</dbReference>
<gene>
    <name evidence="3" type="ORF">EDC03_0140</name>
</gene>